<dbReference type="GO" id="GO:0008081">
    <property type="term" value="F:phosphoric diester hydrolase activity"/>
    <property type="evidence" value="ECO:0007669"/>
    <property type="project" value="TreeGrafter"/>
</dbReference>
<comment type="similarity">
    <text evidence="2">Belongs to the AP endonuclease 2 family.</text>
</comment>
<dbReference type="PROSITE" id="PS00730">
    <property type="entry name" value="AP_NUCLEASE_F2_2"/>
    <property type="match status" value="1"/>
</dbReference>
<dbReference type="InterPro" id="IPR018246">
    <property type="entry name" value="AP_endonuc_F2_Zn_BS"/>
</dbReference>
<evidence type="ECO:0000256" key="4">
    <source>
        <dbReference type="ARBA" id="ARBA00022763"/>
    </source>
</evidence>
<keyword evidence="7" id="KW-0234">DNA repair</keyword>
<dbReference type="PROSITE" id="PS51432">
    <property type="entry name" value="AP_NUCLEASE_F2_4"/>
    <property type="match status" value="1"/>
</dbReference>
<dbReference type="InterPro" id="IPR001719">
    <property type="entry name" value="AP_endonuc_2"/>
</dbReference>
<comment type="cofactor">
    <cofactor evidence="1">
        <name>Zn(2+)</name>
        <dbReference type="ChEBI" id="CHEBI:29105"/>
    </cofactor>
</comment>
<evidence type="ECO:0000256" key="2">
    <source>
        <dbReference type="ARBA" id="ARBA00005340"/>
    </source>
</evidence>
<dbReference type="GO" id="GO:0003906">
    <property type="term" value="F:DNA-(apurinic or apyrimidinic site) endonuclease activity"/>
    <property type="evidence" value="ECO:0007669"/>
    <property type="project" value="TreeGrafter"/>
</dbReference>
<dbReference type="InterPro" id="IPR036237">
    <property type="entry name" value="Xyl_isomerase-like_sf"/>
</dbReference>
<dbReference type="Pfam" id="PF01261">
    <property type="entry name" value="AP_endonuc_2"/>
    <property type="match status" value="1"/>
</dbReference>
<evidence type="ECO:0000256" key="1">
    <source>
        <dbReference type="ARBA" id="ARBA00001947"/>
    </source>
</evidence>
<evidence type="ECO:0000313" key="9">
    <source>
        <dbReference type="EMBL" id="SUZ88458.1"/>
    </source>
</evidence>
<dbReference type="HAMAP" id="MF_00152">
    <property type="entry name" value="Nfo"/>
    <property type="match status" value="1"/>
</dbReference>
<evidence type="ECO:0000256" key="3">
    <source>
        <dbReference type="ARBA" id="ARBA00022723"/>
    </source>
</evidence>
<dbReference type="AlphaFoldDB" id="A0A381RBY2"/>
<dbReference type="SUPFAM" id="SSF51658">
    <property type="entry name" value="Xylose isomerase-like"/>
    <property type="match status" value="1"/>
</dbReference>
<protein>
    <recommendedName>
        <fullName evidence="8">Xylose isomerase-like TIM barrel domain-containing protein</fullName>
    </recommendedName>
</protein>
<evidence type="ECO:0000256" key="6">
    <source>
        <dbReference type="ARBA" id="ARBA00022833"/>
    </source>
</evidence>
<dbReference type="GO" id="GO:0006284">
    <property type="term" value="P:base-excision repair"/>
    <property type="evidence" value="ECO:0007669"/>
    <property type="project" value="TreeGrafter"/>
</dbReference>
<dbReference type="GO" id="GO:0003677">
    <property type="term" value="F:DNA binding"/>
    <property type="evidence" value="ECO:0007669"/>
    <property type="project" value="InterPro"/>
</dbReference>
<dbReference type="SMART" id="SM00518">
    <property type="entry name" value="AP2Ec"/>
    <property type="match status" value="1"/>
</dbReference>
<keyword evidence="5" id="KW-0378">Hydrolase</keyword>
<evidence type="ECO:0000256" key="7">
    <source>
        <dbReference type="ARBA" id="ARBA00023204"/>
    </source>
</evidence>
<dbReference type="CDD" id="cd00019">
    <property type="entry name" value="AP2Ec"/>
    <property type="match status" value="1"/>
</dbReference>
<evidence type="ECO:0000256" key="5">
    <source>
        <dbReference type="ARBA" id="ARBA00022801"/>
    </source>
</evidence>
<proteinExistence type="inferred from homology"/>
<organism evidence="9">
    <name type="scientific">marine metagenome</name>
    <dbReference type="NCBI Taxonomy" id="408172"/>
    <lineage>
        <taxon>unclassified sequences</taxon>
        <taxon>metagenomes</taxon>
        <taxon>ecological metagenomes</taxon>
    </lineage>
</organism>
<dbReference type="InterPro" id="IPR013022">
    <property type="entry name" value="Xyl_isomerase-like_TIM-brl"/>
</dbReference>
<dbReference type="Gene3D" id="3.20.20.150">
    <property type="entry name" value="Divalent-metal-dependent TIM barrel enzymes"/>
    <property type="match status" value="1"/>
</dbReference>
<feature type="domain" description="Xylose isomerase-like TIM barrel" evidence="8">
    <location>
        <begin position="23"/>
        <end position="272"/>
    </location>
</feature>
<reference evidence="9" key="1">
    <citation type="submission" date="2018-05" db="EMBL/GenBank/DDBJ databases">
        <authorList>
            <person name="Lanie J.A."/>
            <person name="Ng W.-L."/>
            <person name="Kazmierczak K.M."/>
            <person name="Andrzejewski T.M."/>
            <person name="Davidsen T.M."/>
            <person name="Wayne K.J."/>
            <person name="Tettelin H."/>
            <person name="Glass J.I."/>
            <person name="Rusch D."/>
            <person name="Podicherti R."/>
            <person name="Tsui H.-C.T."/>
            <person name="Winkler M.E."/>
        </authorList>
    </citation>
    <scope>NUCLEOTIDE SEQUENCE</scope>
</reference>
<dbReference type="FunFam" id="3.20.20.150:FF:000001">
    <property type="entry name" value="Probable endonuclease 4"/>
    <property type="match status" value="1"/>
</dbReference>
<dbReference type="GO" id="GO:0008270">
    <property type="term" value="F:zinc ion binding"/>
    <property type="evidence" value="ECO:0007669"/>
    <property type="project" value="InterPro"/>
</dbReference>
<keyword evidence="3" id="KW-0479">Metal-binding</keyword>
<dbReference type="NCBIfam" id="TIGR00587">
    <property type="entry name" value="nfo"/>
    <property type="match status" value="1"/>
</dbReference>
<keyword evidence="6" id="KW-0862">Zinc</keyword>
<sequence>MSRVGDELGAHVSASGGVQFAPERAAEIDVNNIQLFTKQPSRWAEPKIEQETAETFKAAREEYGIRIAGAHDSYLINLSTPDKRLWRMSQRCFQGELARCCLLGLDFMVTHPGNATDGNESAGLERNARGVAESLRAVQGGTQILLELTAGSGTSVGATFENLQSIIEQIPEDQQHRLGICFDTCHAYSAGYDLVNDYDSVWVRFDEVIGLERLGLIHMNDSKHPFESRKDRHENIGQGTLGPEPFQRIMLDERLGHVPKILETPKGDEGNTADIANLDLLRGFRASA</sequence>
<name>A0A381RBY2_9ZZZZ</name>
<accession>A0A381RBY2</accession>
<keyword evidence="4" id="KW-0227">DNA damage</keyword>
<dbReference type="PANTHER" id="PTHR21445">
    <property type="entry name" value="ENDONUCLEASE IV ENDODEOXYRIBONUCLEASE IV"/>
    <property type="match status" value="1"/>
</dbReference>
<evidence type="ECO:0000259" key="8">
    <source>
        <dbReference type="Pfam" id="PF01261"/>
    </source>
</evidence>
<dbReference type="EMBL" id="UINC01001771">
    <property type="protein sequence ID" value="SUZ88458.1"/>
    <property type="molecule type" value="Genomic_DNA"/>
</dbReference>
<gene>
    <name evidence="9" type="ORF">METZ01_LOCUS41312</name>
</gene>
<dbReference type="PANTHER" id="PTHR21445:SF0">
    <property type="entry name" value="APURINIC-APYRIMIDINIC ENDONUCLEASE"/>
    <property type="match status" value="1"/>
</dbReference>